<feature type="transmembrane region" description="Helical" evidence="9">
    <location>
        <begin position="354"/>
        <end position="376"/>
    </location>
</feature>
<evidence type="ECO:0000256" key="9">
    <source>
        <dbReference type="SAM" id="Phobius"/>
    </source>
</evidence>
<reference evidence="10 11" key="1">
    <citation type="submission" date="2018-05" db="EMBL/GenBank/DDBJ databases">
        <title>A metagenomic window into the 2 km-deep terrestrial subsurface aquifer revealed taxonomically and functionally diverse microbial community comprising novel uncultured bacterial lineages.</title>
        <authorList>
            <person name="Kadnikov V.V."/>
            <person name="Mardanov A.V."/>
            <person name="Beletsky A.V."/>
            <person name="Banks D."/>
            <person name="Pimenov N.V."/>
            <person name="Frank Y.A."/>
            <person name="Karnachuk O.V."/>
            <person name="Ravin N.V."/>
        </authorList>
    </citation>
    <scope>NUCLEOTIDE SEQUENCE [LARGE SCALE GENOMIC DNA]</scope>
    <source>
        <strain evidence="10">BY5</strain>
    </source>
</reference>
<dbReference type="GO" id="GO:0033179">
    <property type="term" value="C:proton-transporting V-type ATPase, V0 domain"/>
    <property type="evidence" value="ECO:0007669"/>
    <property type="project" value="InterPro"/>
</dbReference>
<dbReference type="AlphaFoldDB" id="A0A367ZNV2"/>
<evidence type="ECO:0000256" key="1">
    <source>
        <dbReference type="ARBA" id="ARBA00004141"/>
    </source>
</evidence>
<keyword evidence="3" id="KW-0813">Transport</keyword>
<dbReference type="GO" id="GO:0046961">
    <property type="term" value="F:proton-transporting ATPase activity, rotational mechanism"/>
    <property type="evidence" value="ECO:0007669"/>
    <property type="project" value="InterPro"/>
</dbReference>
<evidence type="ECO:0000256" key="7">
    <source>
        <dbReference type="ARBA" id="ARBA00023136"/>
    </source>
</evidence>
<proteinExistence type="inferred from homology"/>
<feature type="transmembrane region" description="Helical" evidence="9">
    <location>
        <begin position="433"/>
        <end position="451"/>
    </location>
</feature>
<feature type="coiled-coil region" evidence="8">
    <location>
        <begin position="182"/>
        <end position="209"/>
    </location>
</feature>
<feature type="transmembrane region" description="Helical" evidence="9">
    <location>
        <begin position="400"/>
        <end position="421"/>
    </location>
</feature>
<keyword evidence="4 9" id="KW-0812">Transmembrane</keyword>
<comment type="similarity">
    <text evidence="2">Belongs to the V-ATPase 116 kDa subunit family.</text>
</comment>
<feature type="transmembrane region" description="Helical" evidence="9">
    <location>
        <begin position="457"/>
        <end position="481"/>
    </location>
</feature>
<evidence type="ECO:0000313" key="11">
    <source>
        <dbReference type="Proteomes" id="UP000252355"/>
    </source>
</evidence>
<keyword evidence="7 9" id="KW-0472">Membrane</keyword>
<name>A0A367ZNV2_9BACT</name>
<dbReference type="PANTHER" id="PTHR11629:SF63">
    <property type="entry name" value="V-TYPE PROTON ATPASE SUBUNIT A"/>
    <property type="match status" value="1"/>
</dbReference>
<dbReference type="GO" id="GO:0051117">
    <property type="term" value="F:ATPase binding"/>
    <property type="evidence" value="ECO:0007669"/>
    <property type="project" value="TreeGrafter"/>
</dbReference>
<comment type="subcellular location">
    <subcellularLocation>
        <location evidence="1">Membrane</location>
        <topology evidence="1">Multi-pass membrane protein</topology>
    </subcellularLocation>
</comment>
<accession>A0A367ZNV2</accession>
<keyword evidence="5 9" id="KW-1133">Transmembrane helix</keyword>
<comment type="caution">
    <text evidence="10">The sequence shown here is derived from an EMBL/GenBank/DDBJ whole genome shotgun (WGS) entry which is preliminary data.</text>
</comment>
<evidence type="ECO:0000313" key="10">
    <source>
        <dbReference type="EMBL" id="RCK79706.1"/>
    </source>
</evidence>
<dbReference type="EMBL" id="QOQW01000011">
    <property type="protein sequence ID" value="RCK79706.1"/>
    <property type="molecule type" value="Genomic_DNA"/>
</dbReference>
<dbReference type="GO" id="GO:0016471">
    <property type="term" value="C:vacuolar proton-transporting V-type ATPase complex"/>
    <property type="evidence" value="ECO:0007669"/>
    <property type="project" value="TreeGrafter"/>
</dbReference>
<gene>
    <name evidence="10" type="ORF">OZSIB_4178</name>
</gene>
<evidence type="ECO:0000256" key="5">
    <source>
        <dbReference type="ARBA" id="ARBA00022989"/>
    </source>
</evidence>
<keyword evidence="8" id="KW-0175">Coiled coil</keyword>
<dbReference type="GO" id="GO:0007035">
    <property type="term" value="P:vacuolar acidification"/>
    <property type="evidence" value="ECO:0007669"/>
    <property type="project" value="TreeGrafter"/>
</dbReference>
<keyword evidence="6" id="KW-0406">Ion transport</keyword>
<evidence type="ECO:0000256" key="8">
    <source>
        <dbReference type="SAM" id="Coils"/>
    </source>
</evidence>
<protein>
    <submittedName>
        <fullName evidence="10">V-type ATP synthase subunit I</fullName>
    </submittedName>
</protein>
<organism evidence="10 11">
    <name type="scientific">Candidatus Ozemobacter sibiricus</name>
    <dbReference type="NCBI Taxonomy" id="2268124"/>
    <lineage>
        <taxon>Bacteria</taxon>
        <taxon>Candidatus Ozemobacteria</taxon>
        <taxon>Candidatus Ozemobacterales</taxon>
        <taxon>Candidatus Ozemobacteraceae</taxon>
        <taxon>Candidatus Ozemobacter</taxon>
    </lineage>
</organism>
<evidence type="ECO:0000256" key="4">
    <source>
        <dbReference type="ARBA" id="ARBA00022692"/>
    </source>
</evidence>
<evidence type="ECO:0000256" key="2">
    <source>
        <dbReference type="ARBA" id="ARBA00009904"/>
    </source>
</evidence>
<dbReference type="InterPro" id="IPR002490">
    <property type="entry name" value="V-ATPase_116kDa_su"/>
</dbReference>
<sequence length="585" mass="64788">MIAPMKSLLLAGRQVDRAAVLNILQEVGVVHVEPVDPSTLQVPLDLLKEIETVAQAIDVLSKVTPAEGQIPPPGTPARIVDEFQADFVLLTRLETDKVTLAHEIERVAPWGRIARDDLQALRHRGLHVEFFICPAGYAEVIQADVCQRIAEHAGEEYLLAISRTPIPEAPPARRLPQPERDVHELRAALATVLEEEKRLRENMRELAKRLPEIRAYHQELLERKRFAEVETGLLNDGPIFVLRGWLPAACEATLRQALDQAKLPVGLQLADPTDDEQPPTKLENPWWCRPIEVLFSLLGVVPGYREADISPTFFPALIIFTAFLIGDAGYGLLAGVALAVAGKSLRERGVPRPIIELFLALFAGTFLYGVVTNTWFGEAPAALARFRLLPDDPEAATRTLKWLCFLIGAVHLSIAHLWKILRRSWEPALLGEIGWLLFIWPMYALVLVLVNDEPAPAWMLPGFGVSLALILLFTAPSWNLFSAIGQGLGAIALNAASFLSDIISYIRLWAVGLAGGILAHSFNELARPLPLVLMVLVLVVAHLMNFALGLVALFAHGVRLNLLEFSNHLGMEWLGREFDPFRKRS</sequence>
<dbReference type="Proteomes" id="UP000252355">
    <property type="component" value="Unassembled WGS sequence"/>
</dbReference>
<dbReference type="PANTHER" id="PTHR11629">
    <property type="entry name" value="VACUOLAR PROTON ATPASES"/>
    <property type="match status" value="1"/>
</dbReference>
<evidence type="ECO:0000256" key="3">
    <source>
        <dbReference type="ARBA" id="ARBA00022448"/>
    </source>
</evidence>
<feature type="transmembrane region" description="Helical" evidence="9">
    <location>
        <begin position="531"/>
        <end position="555"/>
    </location>
</feature>
<feature type="transmembrane region" description="Helical" evidence="9">
    <location>
        <begin position="313"/>
        <end position="342"/>
    </location>
</feature>
<evidence type="ECO:0000256" key="6">
    <source>
        <dbReference type="ARBA" id="ARBA00023065"/>
    </source>
</evidence>